<name>A0A9W7BPI3_9STRA</name>
<dbReference type="Proteomes" id="UP001165160">
    <property type="component" value="Unassembled WGS sequence"/>
</dbReference>
<proteinExistence type="predicted"/>
<accession>A0A9W7BPI3</accession>
<dbReference type="EMBL" id="BRXX01000115">
    <property type="protein sequence ID" value="GMH91372.1"/>
    <property type="molecule type" value="Genomic_DNA"/>
</dbReference>
<evidence type="ECO:0000313" key="2">
    <source>
        <dbReference type="Proteomes" id="UP001165160"/>
    </source>
</evidence>
<protein>
    <submittedName>
        <fullName evidence="1">Uncharacterized protein</fullName>
    </submittedName>
</protein>
<comment type="caution">
    <text evidence="1">The sequence shown here is derived from an EMBL/GenBank/DDBJ whole genome shotgun (WGS) entry which is preliminary data.</text>
</comment>
<keyword evidence="2" id="KW-1185">Reference proteome</keyword>
<evidence type="ECO:0000313" key="1">
    <source>
        <dbReference type="EMBL" id="GMH91372.1"/>
    </source>
</evidence>
<gene>
    <name evidence="1" type="ORF">TrVE_jg9267</name>
</gene>
<dbReference type="AlphaFoldDB" id="A0A9W7BPI3"/>
<organism evidence="1 2">
    <name type="scientific">Triparma verrucosa</name>
    <dbReference type="NCBI Taxonomy" id="1606542"/>
    <lineage>
        <taxon>Eukaryota</taxon>
        <taxon>Sar</taxon>
        <taxon>Stramenopiles</taxon>
        <taxon>Ochrophyta</taxon>
        <taxon>Bolidophyceae</taxon>
        <taxon>Parmales</taxon>
        <taxon>Triparmaceae</taxon>
        <taxon>Triparma</taxon>
    </lineage>
</organism>
<reference evidence="2" key="1">
    <citation type="journal article" date="2023" name="Commun. Biol.">
        <title>Genome analysis of Parmales, the sister group of diatoms, reveals the evolutionary specialization of diatoms from phago-mixotrophs to photoautotrophs.</title>
        <authorList>
            <person name="Ban H."/>
            <person name="Sato S."/>
            <person name="Yoshikawa S."/>
            <person name="Yamada K."/>
            <person name="Nakamura Y."/>
            <person name="Ichinomiya M."/>
            <person name="Sato N."/>
            <person name="Blanc-Mathieu R."/>
            <person name="Endo H."/>
            <person name="Kuwata A."/>
            <person name="Ogata H."/>
        </authorList>
    </citation>
    <scope>NUCLEOTIDE SEQUENCE [LARGE SCALE GENOMIC DNA]</scope>
    <source>
        <strain evidence="2">NIES 3699</strain>
    </source>
</reference>
<sequence length="172" mass="17974">MPGNNIYTRHANRHILLRRTFPNHVISSVPVEWYTISEASSTVAVPQNQTIPPPISPVNALLLAAGSAFLAKKAARKYQSPGTARGSGLAFEALTPKPATSVKAPLAQPSIMHQVTTLKFSGTPVCRVSKLLEGAGRSGGGAGFQRNLSRVAGRSLAGAGGLVVFGLAKAFF</sequence>